<dbReference type="EMBL" id="JBFOLJ010000009">
    <property type="protein sequence ID" value="KAL2508592.1"/>
    <property type="molecule type" value="Genomic_DNA"/>
</dbReference>
<protein>
    <submittedName>
        <fullName evidence="5">Scarecrow-like protein 9</fullName>
    </submittedName>
</protein>
<evidence type="ECO:0000256" key="4">
    <source>
        <dbReference type="SAM" id="MobiDB-lite"/>
    </source>
</evidence>
<dbReference type="Pfam" id="PF03514">
    <property type="entry name" value="GRAS"/>
    <property type="match status" value="1"/>
</dbReference>
<feature type="compositionally biased region" description="Basic residues" evidence="4">
    <location>
        <begin position="41"/>
        <end position="56"/>
    </location>
</feature>
<accession>A0ABD1T7A6</accession>
<dbReference type="Proteomes" id="UP001604277">
    <property type="component" value="Unassembled WGS sequence"/>
</dbReference>
<evidence type="ECO:0000313" key="6">
    <source>
        <dbReference type="Proteomes" id="UP001604277"/>
    </source>
</evidence>
<feature type="region of interest" description="Disordered" evidence="4">
    <location>
        <begin position="32"/>
        <end position="56"/>
    </location>
</feature>
<name>A0ABD1T7A6_9LAMI</name>
<dbReference type="PROSITE" id="PS50985">
    <property type="entry name" value="GRAS"/>
    <property type="match status" value="1"/>
</dbReference>
<sequence length="136" mass="15735">MPVEEFSIVLLHSKEEGEEKLAAYRADLRNAMSRSVQQNRQPKRYRGKERGKKQKNKKEVIDLRTLLINCAQAVAADDCRSANELLKQFRQHSSPFGDGNQRWLFILLTALKHVCLALVARYTRLLSVKEELRLIT</sequence>
<organism evidence="5 6">
    <name type="scientific">Forsythia ovata</name>
    <dbReference type="NCBI Taxonomy" id="205694"/>
    <lineage>
        <taxon>Eukaryota</taxon>
        <taxon>Viridiplantae</taxon>
        <taxon>Streptophyta</taxon>
        <taxon>Embryophyta</taxon>
        <taxon>Tracheophyta</taxon>
        <taxon>Spermatophyta</taxon>
        <taxon>Magnoliopsida</taxon>
        <taxon>eudicotyledons</taxon>
        <taxon>Gunneridae</taxon>
        <taxon>Pentapetalae</taxon>
        <taxon>asterids</taxon>
        <taxon>lamiids</taxon>
        <taxon>Lamiales</taxon>
        <taxon>Oleaceae</taxon>
        <taxon>Forsythieae</taxon>
        <taxon>Forsythia</taxon>
    </lineage>
</organism>
<proteinExistence type="inferred from homology"/>
<dbReference type="InterPro" id="IPR005202">
    <property type="entry name" value="TF_GRAS"/>
</dbReference>
<evidence type="ECO:0000256" key="2">
    <source>
        <dbReference type="ARBA" id="ARBA00023163"/>
    </source>
</evidence>
<keyword evidence="2" id="KW-0804">Transcription</keyword>
<comment type="similarity">
    <text evidence="3">Belongs to the GRAS family.</text>
</comment>
<evidence type="ECO:0000313" key="5">
    <source>
        <dbReference type="EMBL" id="KAL2508592.1"/>
    </source>
</evidence>
<reference evidence="6" key="1">
    <citation type="submission" date="2024-07" db="EMBL/GenBank/DDBJ databases">
        <title>Two chromosome-level genome assemblies of Korean endemic species Abeliophyllum distichum and Forsythia ovata (Oleaceae).</title>
        <authorList>
            <person name="Jang H."/>
        </authorList>
    </citation>
    <scope>NUCLEOTIDE SEQUENCE [LARGE SCALE GENOMIC DNA]</scope>
</reference>
<dbReference type="AlphaFoldDB" id="A0ABD1T7A6"/>
<keyword evidence="1" id="KW-0805">Transcription regulation</keyword>
<gene>
    <name evidence="5" type="ORF">Fot_32239</name>
</gene>
<keyword evidence="6" id="KW-1185">Reference proteome</keyword>
<evidence type="ECO:0000256" key="3">
    <source>
        <dbReference type="PROSITE-ProRule" id="PRU01191"/>
    </source>
</evidence>
<evidence type="ECO:0000256" key="1">
    <source>
        <dbReference type="ARBA" id="ARBA00023015"/>
    </source>
</evidence>
<comment type="caution">
    <text evidence="5">The sequence shown here is derived from an EMBL/GenBank/DDBJ whole genome shotgun (WGS) entry which is preliminary data.</text>
</comment>
<comment type="caution">
    <text evidence="3">Lacks conserved residue(s) required for the propagation of feature annotation.</text>
</comment>